<dbReference type="InterPro" id="IPR011037">
    <property type="entry name" value="Pyrv_Knase-like_insert_dom_sf"/>
</dbReference>
<dbReference type="GO" id="GO:0030170">
    <property type="term" value="F:pyridoxal phosphate binding"/>
    <property type="evidence" value="ECO:0007669"/>
    <property type="project" value="InterPro"/>
</dbReference>
<dbReference type="GO" id="GO:0003824">
    <property type="term" value="F:catalytic activity"/>
    <property type="evidence" value="ECO:0007669"/>
    <property type="project" value="InterPro"/>
</dbReference>
<dbReference type="InterPro" id="IPR005303">
    <property type="entry name" value="MOCOS_middle"/>
</dbReference>
<dbReference type="EMBL" id="QKLW01000001">
    <property type="protein sequence ID" value="PYF84797.1"/>
    <property type="molecule type" value="Genomic_DNA"/>
</dbReference>
<evidence type="ECO:0000259" key="1">
    <source>
        <dbReference type="PROSITE" id="PS51340"/>
    </source>
</evidence>
<evidence type="ECO:0000313" key="2">
    <source>
        <dbReference type="EMBL" id="PYF84797.1"/>
    </source>
</evidence>
<protein>
    <recommendedName>
        <fullName evidence="1">MOSC domain-containing protein</fullName>
    </recommendedName>
</protein>
<dbReference type="AlphaFoldDB" id="A0A318VAS5"/>
<sequence>MHYSLSDLVIYPIKSVQGISLKTSQVDFSGLWGDRRYMMVKPNGLFITGREHPNITLISAQLTGENQWTLSHPDMTESININPDIFSGQYKSVTVWDDIVQGQISNENIDAWFSEIAGEPLQLVYFGKASERFTSRRPDSPVAFADGYPFLLTTEASLAELNRSCPKDIDMMQFRPNLVVKGNSPFEEDSWKRIRIGQVEFENVKPCVRCIFTTLNPKTAEKIGKGEPLKTLGKFRLLGKDGVTFGINMIALNSGSIHLGDSIEVLEYREPEQYLDRRKA</sequence>
<dbReference type="Pfam" id="PF03473">
    <property type="entry name" value="MOSC"/>
    <property type="match status" value="1"/>
</dbReference>
<name>A0A318VAS5_9GAMM</name>
<dbReference type="PANTHER" id="PTHR14237:SF19">
    <property type="entry name" value="MITOCHONDRIAL AMIDOXIME REDUCING COMPONENT 1"/>
    <property type="match status" value="1"/>
</dbReference>
<feature type="domain" description="MOSC" evidence="1">
    <location>
        <begin position="121"/>
        <end position="266"/>
    </location>
</feature>
<accession>A0A318VAS5</accession>
<dbReference type="RefSeq" id="WP_110572494.1">
    <property type="nucleotide sequence ID" value="NZ_QKLW01000001.1"/>
</dbReference>
<proteinExistence type="predicted"/>
<keyword evidence="3" id="KW-1185">Reference proteome</keyword>
<dbReference type="SUPFAM" id="SSF50800">
    <property type="entry name" value="PK beta-barrel domain-like"/>
    <property type="match status" value="1"/>
</dbReference>
<comment type="caution">
    <text evidence="2">The sequence shown here is derived from an EMBL/GenBank/DDBJ whole genome shotgun (WGS) entry which is preliminary data.</text>
</comment>
<dbReference type="Pfam" id="PF03476">
    <property type="entry name" value="MOSC_N"/>
    <property type="match status" value="1"/>
</dbReference>
<dbReference type="PROSITE" id="PS51340">
    <property type="entry name" value="MOSC"/>
    <property type="match status" value="1"/>
</dbReference>
<dbReference type="SUPFAM" id="SSF141673">
    <property type="entry name" value="MOSC N-terminal domain-like"/>
    <property type="match status" value="1"/>
</dbReference>
<dbReference type="InterPro" id="IPR005302">
    <property type="entry name" value="MoCF_Sase_C"/>
</dbReference>
<dbReference type="PANTHER" id="PTHR14237">
    <property type="entry name" value="MOLYBDOPTERIN COFACTOR SULFURASE MOSC"/>
    <property type="match status" value="1"/>
</dbReference>
<dbReference type="Proteomes" id="UP000247551">
    <property type="component" value="Unassembled WGS sequence"/>
</dbReference>
<organism evidence="2 3">
    <name type="scientific">Marinomonas alcarazii</name>
    <dbReference type="NCBI Taxonomy" id="491949"/>
    <lineage>
        <taxon>Bacteria</taxon>
        <taxon>Pseudomonadati</taxon>
        <taxon>Pseudomonadota</taxon>
        <taxon>Gammaproteobacteria</taxon>
        <taxon>Oceanospirillales</taxon>
        <taxon>Oceanospirillaceae</taxon>
        <taxon>Marinomonas</taxon>
    </lineage>
</organism>
<evidence type="ECO:0000313" key="3">
    <source>
        <dbReference type="Proteomes" id="UP000247551"/>
    </source>
</evidence>
<reference evidence="2 3" key="1">
    <citation type="submission" date="2018-06" db="EMBL/GenBank/DDBJ databases">
        <title>Genomic Encyclopedia of Type Strains, Phase III (KMG-III): the genomes of soil and plant-associated and newly described type strains.</title>
        <authorList>
            <person name="Whitman W."/>
        </authorList>
    </citation>
    <scope>NUCLEOTIDE SEQUENCE [LARGE SCALE GENOMIC DNA]</scope>
    <source>
        <strain evidence="2 3">CECT 7730</strain>
    </source>
</reference>
<dbReference type="GO" id="GO:0030151">
    <property type="term" value="F:molybdenum ion binding"/>
    <property type="evidence" value="ECO:0007669"/>
    <property type="project" value="InterPro"/>
</dbReference>
<gene>
    <name evidence="2" type="ORF">DFP75_101836</name>
</gene>